<dbReference type="EMBL" id="JAABOA010004402">
    <property type="protein sequence ID" value="KAF9577763.1"/>
    <property type="molecule type" value="Genomic_DNA"/>
</dbReference>
<protein>
    <submittedName>
        <fullName evidence="2">Uncharacterized protein</fullName>
    </submittedName>
</protein>
<evidence type="ECO:0000256" key="1">
    <source>
        <dbReference type="SAM" id="MobiDB-lite"/>
    </source>
</evidence>
<evidence type="ECO:0000313" key="3">
    <source>
        <dbReference type="Proteomes" id="UP000780801"/>
    </source>
</evidence>
<sequence>MTNHLDTHYISWKYEIKAVVQRSSFVSTKHSIKRELFLRRPISPAHGEEPSPAIEDAKDLPKFFRSKVTIPPRIQQGAESMKVKVEMKARNKGYMVREVECFIVQTEDINYVTKASHPKIENAENPGVPLTVNGSRTVSNVLRKQNEDADLDFGHGRPLELDIRLDNNYLIPTEQGLSWLSITHAFEYKIHFMDVNLEPVTGHWPILVDHSVVTPLRKGKNGDSVAELAPLTVQSESSDEEQSIEAESGAHAGNEDGSEDNSDVSSDTSSTHSRSSFSALSKFMDTVWSGVERRLHRQPEVVV</sequence>
<dbReference type="AlphaFoldDB" id="A0A9P6KAH0"/>
<evidence type="ECO:0000313" key="2">
    <source>
        <dbReference type="EMBL" id="KAF9577763.1"/>
    </source>
</evidence>
<accession>A0A9P6KAH0</accession>
<proteinExistence type="predicted"/>
<organism evidence="2 3">
    <name type="scientific">Lunasporangiospora selenospora</name>
    <dbReference type="NCBI Taxonomy" id="979761"/>
    <lineage>
        <taxon>Eukaryota</taxon>
        <taxon>Fungi</taxon>
        <taxon>Fungi incertae sedis</taxon>
        <taxon>Mucoromycota</taxon>
        <taxon>Mortierellomycotina</taxon>
        <taxon>Mortierellomycetes</taxon>
        <taxon>Mortierellales</taxon>
        <taxon>Mortierellaceae</taxon>
        <taxon>Lunasporangiospora</taxon>
    </lineage>
</organism>
<feature type="compositionally biased region" description="Low complexity" evidence="1">
    <location>
        <begin position="263"/>
        <end position="277"/>
    </location>
</feature>
<gene>
    <name evidence="2" type="ORF">BGW38_006821</name>
</gene>
<keyword evidence="3" id="KW-1185">Reference proteome</keyword>
<dbReference type="Proteomes" id="UP000780801">
    <property type="component" value="Unassembled WGS sequence"/>
</dbReference>
<reference evidence="2" key="1">
    <citation type="journal article" date="2020" name="Fungal Divers.">
        <title>Resolving the Mortierellaceae phylogeny through synthesis of multi-gene phylogenetics and phylogenomics.</title>
        <authorList>
            <person name="Vandepol N."/>
            <person name="Liber J."/>
            <person name="Desiro A."/>
            <person name="Na H."/>
            <person name="Kennedy M."/>
            <person name="Barry K."/>
            <person name="Grigoriev I.V."/>
            <person name="Miller A.N."/>
            <person name="O'Donnell K."/>
            <person name="Stajich J.E."/>
            <person name="Bonito G."/>
        </authorList>
    </citation>
    <scope>NUCLEOTIDE SEQUENCE</scope>
    <source>
        <strain evidence="2">KOD1015</strain>
    </source>
</reference>
<feature type="region of interest" description="Disordered" evidence="1">
    <location>
        <begin position="231"/>
        <end position="277"/>
    </location>
</feature>
<name>A0A9P6KAH0_9FUNG</name>
<comment type="caution">
    <text evidence="2">The sequence shown here is derived from an EMBL/GenBank/DDBJ whole genome shotgun (WGS) entry which is preliminary data.</text>
</comment>